<gene>
    <name evidence="1" type="ORF">Y1Q_0014506</name>
</gene>
<sequence length="113" mass="12325">MLKSTLEIAQPFCILIILLRRHNRLPYGGLSSSLLISSSVGVRAGHSIKRSQAALGPNCSLVLSWKSHKVALTNASWNSPALNHSIGLVWLEFDMCWLPSCLHQYTPGEQGSG</sequence>
<keyword evidence="2" id="KW-1185">Reference proteome</keyword>
<dbReference type="Proteomes" id="UP000050525">
    <property type="component" value="Unassembled WGS sequence"/>
</dbReference>
<proteinExistence type="predicted"/>
<protein>
    <submittedName>
        <fullName evidence="1">Uncharacterized protein</fullName>
    </submittedName>
</protein>
<reference evidence="1 2" key="1">
    <citation type="journal article" date="2012" name="Genome Biol.">
        <title>Sequencing three crocodilian genomes to illuminate the evolution of archosaurs and amniotes.</title>
        <authorList>
            <person name="St John J.A."/>
            <person name="Braun E.L."/>
            <person name="Isberg S.R."/>
            <person name="Miles L.G."/>
            <person name="Chong A.Y."/>
            <person name="Gongora J."/>
            <person name="Dalzell P."/>
            <person name="Moran C."/>
            <person name="Bed'hom B."/>
            <person name="Abzhanov A."/>
            <person name="Burgess S.C."/>
            <person name="Cooksey A.M."/>
            <person name="Castoe T.A."/>
            <person name="Crawford N.G."/>
            <person name="Densmore L.D."/>
            <person name="Drew J.C."/>
            <person name="Edwards S.V."/>
            <person name="Faircloth B.C."/>
            <person name="Fujita M.K."/>
            <person name="Greenwold M.J."/>
            <person name="Hoffmann F.G."/>
            <person name="Howard J.M."/>
            <person name="Iguchi T."/>
            <person name="Janes D.E."/>
            <person name="Khan S.Y."/>
            <person name="Kohno S."/>
            <person name="de Koning A.J."/>
            <person name="Lance S.L."/>
            <person name="McCarthy F.M."/>
            <person name="McCormack J.E."/>
            <person name="Merchant M.E."/>
            <person name="Peterson D.G."/>
            <person name="Pollock D.D."/>
            <person name="Pourmand N."/>
            <person name="Raney B.J."/>
            <person name="Roessler K.A."/>
            <person name="Sanford J.R."/>
            <person name="Sawyer R.H."/>
            <person name="Schmidt C.J."/>
            <person name="Triplett E.W."/>
            <person name="Tuberville T.D."/>
            <person name="Venegas-Anaya M."/>
            <person name="Howard J.T."/>
            <person name="Jarvis E.D."/>
            <person name="Guillette L.J.Jr."/>
            <person name="Glenn T.C."/>
            <person name="Green R.E."/>
            <person name="Ray D.A."/>
        </authorList>
    </citation>
    <scope>NUCLEOTIDE SEQUENCE [LARGE SCALE GENOMIC DNA]</scope>
    <source>
        <strain evidence="1">KSC_2009_1</strain>
    </source>
</reference>
<evidence type="ECO:0000313" key="1">
    <source>
        <dbReference type="EMBL" id="KYO46942.1"/>
    </source>
</evidence>
<name>A0A151PD08_ALLMI</name>
<dbReference type="AlphaFoldDB" id="A0A151PD08"/>
<accession>A0A151PD08</accession>
<dbReference type="EMBL" id="AKHW03000487">
    <property type="protein sequence ID" value="KYO46942.1"/>
    <property type="molecule type" value="Genomic_DNA"/>
</dbReference>
<organism evidence="1 2">
    <name type="scientific">Alligator mississippiensis</name>
    <name type="common">American alligator</name>
    <dbReference type="NCBI Taxonomy" id="8496"/>
    <lineage>
        <taxon>Eukaryota</taxon>
        <taxon>Metazoa</taxon>
        <taxon>Chordata</taxon>
        <taxon>Craniata</taxon>
        <taxon>Vertebrata</taxon>
        <taxon>Euteleostomi</taxon>
        <taxon>Archelosauria</taxon>
        <taxon>Archosauria</taxon>
        <taxon>Crocodylia</taxon>
        <taxon>Alligatoridae</taxon>
        <taxon>Alligatorinae</taxon>
        <taxon>Alligator</taxon>
    </lineage>
</organism>
<evidence type="ECO:0000313" key="2">
    <source>
        <dbReference type="Proteomes" id="UP000050525"/>
    </source>
</evidence>
<comment type="caution">
    <text evidence="1">The sequence shown here is derived from an EMBL/GenBank/DDBJ whole genome shotgun (WGS) entry which is preliminary data.</text>
</comment>